<sequence length="613" mass="68001">MNKIKQRSRSSRSSDRSSTQSGTYSTSRSRSASDSRLRSQYDRKVTDLEPIKSISSSLEVHTSRGTVIYNGICNGPDYYSRILGPTVDESILVGLKMLINMGFALPNCNDYPPRQELPVAPESATDVASQTESSGTESKTSQTTEIVSSVISSADVPIGVSEETYAVDYEASISEKSETPESISEPPETESESPEPKSVSSENLTNISPSLSSEEQIIEPTKTSTILISEPISEPIMEDTLSKEEEREVSTHNSEKLVEEDPVAEPDVESVVESVKDEEKSEDVIREVSPIKIEEEIAEVAPEKIEEEISEEAPLEKIDEEMAEELSEKIEKEISRVEVKENIPKEIPEEIPEEFEQTASYKSEETRKSEKENEIEKQEFTDPQSTVTEEELQTEEEKCPTKNKCSKTDKSSSTASILKSSTSSKSKESSTDTYICACHIHANGEQQNTENIRCMCPPSYCPRCETKKTPVVVTCPFITACMTGEEGPNEMPRNSDRTCPCTTAIINDIMKNQNQKNNCDKGTDNRVRSTTEDQKLLCDCYTSTSSTGYTSGSDSNGNMQRGDCPAKGNVRYAITKITEYGRFTTFEVMKSTKKVPKFMPKGLEGVFVLKHKS</sequence>
<evidence type="ECO:0000313" key="3">
    <source>
        <dbReference type="Proteomes" id="UP001153636"/>
    </source>
</evidence>
<organism evidence="2 3">
    <name type="scientific">Psylliodes chrysocephalus</name>
    <dbReference type="NCBI Taxonomy" id="3402493"/>
    <lineage>
        <taxon>Eukaryota</taxon>
        <taxon>Metazoa</taxon>
        <taxon>Ecdysozoa</taxon>
        <taxon>Arthropoda</taxon>
        <taxon>Hexapoda</taxon>
        <taxon>Insecta</taxon>
        <taxon>Pterygota</taxon>
        <taxon>Neoptera</taxon>
        <taxon>Endopterygota</taxon>
        <taxon>Coleoptera</taxon>
        <taxon>Polyphaga</taxon>
        <taxon>Cucujiformia</taxon>
        <taxon>Chrysomeloidea</taxon>
        <taxon>Chrysomelidae</taxon>
        <taxon>Galerucinae</taxon>
        <taxon>Alticini</taxon>
        <taxon>Psylliodes</taxon>
    </lineage>
</organism>
<dbReference type="OrthoDB" id="6784607at2759"/>
<evidence type="ECO:0000256" key="1">
    <source>
        <dbReference type="SAM" id="MobiDB-lite"/>
    </source>
</evidence>
<name>A0A9P0D568_9CUCU</name>
<feature type="compositionally biased region" description="Basic and acidic residues" evidence="1">
    <location>
        <begin position="362"/>
        <end position="380"/>
    </location>
</feature>
<evidence type="ECO:0000313" key="2">
    <source>
        <dbReference type="EMBL" id="CAH1110081.1"/>
    </source>
</evidence>
<feature type="compositionally biased region" description="Polar residues" evidence="1">
    <location>
        <begin position="203"/>
        <end position="227"/>
    </location>
</feature>
<protein>
    <submittedName>
        <fullName evidence="2">Uncharacterized protein</fullName>
    </submittedName>
</protein>
<feature type="compositionally biased region" description="Basic and acidic residues" evidence="1">
    <location>
        <begin position="31"/>
        <end position="41"/>
    </location>
</feature>
<feature type="compositionally biased region" description="Basic residues" evidence="1">
    <location>
        <begin position="1"/>
        <end position="10"/>
    </location>
</feature>
<feature type="region of interest" description="Disordered" evidence="1">
    <location>
        <begin position="114"/>
        <end position="144"/>
    </location>
</feature>
<dbReference type="AlphaFoldDB" id="A0A9P0D568"/>
<reference evidence="2" key="1">
    <citation type="submission" date="2022-01" db="EMBL/GenBank/DDBJ databases">
        <authorList>
            <person name="King R."/>
        </authorList>
    </citation>
    <scope>NUCLEOTIDE SEQUENCE</scope>
</reference>
<feature type="region of interest" description="Disordered" evidence="1">
    <location>
        <begin position="1"/>
        <end position="41"/>
    </location>
</feature>
<feature type="compositionally biased region" description="Basic and acidic residues" evidence="1">
    <location>
        <begin position="395"/>
        <end position="410"/>
    </location>
</feature>
<dbReference type="EMBL" id="OV651816">
    <property type="protein sequence ID" value="CAH1110081.1"/>
    <property type="molecule type" value="Genomic_DNA"/>
</dbReference>
<feature type="compositionally biased region" description="Low complexity" evidence="1">
    <location>
        <begin position="411"/>
        <end position="424"/>
    </location>
</feature>
<feature type="region of interest" description="Disordered" evidence="1">
    <location>
        <begin position="171"/>
        <end position="284"/>
    </location>
</feature>
<feature type="compositionally biased region" description="Polar residues" evidence="1">
    <location>
        <begin position="126"/>
        <end position="144"/>
    </location>
</feature>
<feature type="compositionally biased region" description="Acidic residues" evidence="1">
    <location>
        <begin position="260"/>
        <end position="270"/>
    </location>
</feature>
<feature type="compositionally biased region" description="Basic and acidic residues" evidence="1">
    <location>
        <begin position="274"/>
        <end position="284"/>
    </location>
</feature>
<keyword evidence="3" id="KW-1185">Reference proteome</keyword>
<feature type="compositionally biased region" description="Basic and acidic residues" evidence="1">
    <location>
        <begin position="240"/>
        <end position="259"/>
    </location>
</feature>
<gene>
    <name evidence="2" type="ORF">PSYICH_LOCUS10676</name>
</gene>
<feature type="compositionally biased region" description="Low complexity" evidence="1">
    <location>
        <begin position="16"/>
        <end position="30"/>
    </location>
</feature>
<accession>A0A9P0D568</accession>
<feature type="region of interest" description="Disordered" evidence="1">
    <location>
        <begin position="341"/>
        <end position="428"/>
    </location>
</feature>
<proteinExistence type="predicted"/>
<dbReference type="Proteomes" id="UP001153636">
    <property type="component" value="Chromosome 4"/>
</dbReference>